<dbReference type="Pfam" id="PF24357">
    <property type="entry name" value="TMD0_ABC"/>
    <property type="match status" value="1"/>
</dbReference>
<evidence type="ECO:0000256" key="9">
    <source>
        <dbReference type="SAM" id="Phobius"/>
    </source>
</evidence>
<dbReference type="GO" id="GO:0016887">
    <property type="term" value="F:ATP hydrolysis activity"/>
    <property type="evidence" value="ECO:0007669"/>
    <property type="project" value="InterPro"/>
</dbReference>
<reference evidence="12" key="2">
    <citation type="submission" date="2023-05" db="EMBL/GenBank/DDBJ databases">
        <authorList>
            <consortium name="Lawrence Berkeley National Laboratory"/>
            <person name="Steindorff A."/>
            <person name="Hensen N."/>
            <person name="Bonometti L."/>
            <person name="Westerberg I."/>
            <person name="Brannstrom I.O."/>
            <person name="Guillou S."/>
            <person name="Cros-Aarteil S."/>
            <person name="Calhoun S."/>
            <person name="Haridas S."/>
            <person name="Kuo A."/>
            <person name="Mondo S."/>
            <person name="Pangilinan J."/>
            <person name="Riley R."/>
            <person name="Labutti K."/>
            <person name="Andreopoulos B."/>
            <person name="Lipzen A."/>
            <person name="Chen C."/>
            <person name="Yanf M."/>
            <person name="Daum C."/>
            <person name="Ng V."/>
            <person name="Clum A."/>
            <person name="Ohm R."/>
            <person name="Martin F."/>
            <person name="Silar P."/>
            <person name="Natvig D."/>
            <person name="Lalanne C."/>
            <person name="Gautier V."/>
            <person name="Ament-Velasquez S.L."/>
            <person name="Kruys A."/>
            <person name="Hutchinson M.I."/>
            <person name="Powell A.J."/>
            <person name="Barry K."/>
            <person name="Miller A.N."/>
            <person name="Grigoriev I.V."/>
            <person name="Debuchy R."/>
            <person name="Gladieux P."/>
            <person name="Thoren M.H."/>
            <person name="Johannesson H."/>
        </authorList>
    </citation>
    <scope>NUCLEOTIDE SEQUENCE</scope>
    <source>
        <strain evidence="12">PSN293</strain>
    </source>
</reference>
<dbReference type="GO" id="GO:0016020">
    <property type="term" value="C:membrane"/>
    <property type="evidence" value="ECO:0007669"/>
    <property type="project" value="UniProtKB-SubCell"/>
</dbReference>
<keyword evidence="4" id="KW-0547">Nucleotide-binding</keyword>
<evidence type="ECO:0000256" key="7">
    <source>
        <dbReference type="ARBA" id="ARBA00023136"/>
    </source>
</evidence>
<dbReference type="PROSITE" id="PS50893">
    <property type="entry name" value="ABC_TRANSPORTER_2"/>
    <property type="match status" value="2"/>
</dbReference>
<dbReference type="InterPro" id="IPR056227">
    <property type="entry name" value="TMD0_ABC"/>
</dbReference>
<feature type="transmembrane region" description="Helical" evidence="9">
    <location>
        <begin position="281"/>
        <end position="302"/>
    </location>
</feature>
<dbReference type="SUPFAM" id="SSF90123">
    <property type="entry name" value="ABC transporter transmembrane region"/>
    <property type="match status" value="2"/>
</dbReference>
<dbReference type="InterPro" id="IPR036640">
    <property type="entry name" value="ABC1_TM_sf"/>
</dbReference>
<feature type="region of interest" description="Disordered" evidence="8">
    <location>
        <begin position="1511"/>
        <end position="1540"/>
    </location>
</feature>
<keyword evidence="6 9" id="KW-1133">Transmembrane helix</keyword>
<sequence>MASLDSYLSIISYPISLVFLLLFPYRLHRLTQQTIKVKTGGWRGRTKLGFAALLVLVQVITIFVPYHDRQNSGLYLSVVPTIATSVFVFLSSLEHRRSVRPSTLILLYLLSSLSLDLVQLTAPSLRYLLQNGQHLYLIPQLAAKALVLCTELLLDKRSELLEEWQNLPPEETCSIFGRSLMWWMNTILAKGYKSTLINEELPDIDHGLSSRVLREKILDIWCSDTASSPWLLTALIKCLLQPGLLLVIWRVLLILFRYSQPVLITYSIAFLNSPSSSQDQGYFIVLAAIFVHMGYAFVVRAYQLGLNRLQIMVRGSLVGLIHQNSLLSANASHKDSGGSSTPVALITTDVAALEGAVETFYMTWACVIEVIIGTVMLARQVGWVWPLPHLITISCSRINAYVARNLKTRQAEWNAATRKRIALTSSVLSSAKTVKMLGMQDAVEQQILELRHDELDKAARVRWIRVVYNASANALGMFAPVITIVVFAVVASFKGEPLNPETAFPTIAILALVTHSANMVMTIIPKAVAAYPSFERIQAYLQNGPAVLSPDLDHDDTYRDQRTSAILVKSLDVSWSNGQTALSSINIDIPKGSIVACSGPVGSGKTTLARAILGEKFPSLSGIVETCSIGGRIAYCAQTAWLPNRTIREVIHGPGTETKSLGYVDDGQDTAWYQTVVQACCLDEDLGLLPDGDSTVVGDGGMNLSGGQRQRVALARAVFQRCEIAVLDDVFSALDGRTEKQVAENLFGTGTDGARGLFRKLGTTVFWITSSTRHYHMADYVVVLETGGRIEEQGPWSKLKASGQHISRLIHSHDADHKSNSAAKQEDADEYERGQQKQQVTISKSPDDMKTTRGDGDLSLYGYYFSSAGHKSIMFLLFCTASTAFFMTFPQYWMKWWTEDAATRNQDSNHTTTAFYATGYALLALAAWISTNGIMWSQLLWVAPAASIMLHRRLLETILGAPLAYFSTTDTGTILNHFSQDISLVDGYIATSLSAVSTQVFKLIFQASVIFAVQPLMSLTLPICVVVVYIVQKIYLRTSRQMRIIELESRSAVFSSLLETADGAETIRSFKWHVPITRENITALDLSQKPFYLLFCLQRWLGVVLNLLGAGVTVAVITLAVMLKGTTTGAQIGVALNVLLVTKTTLLRLVDVYTDLEISLGAVSRLRSVEEGTPREEDENEHEQYMGWDDGIVGFEEQDGDRISCPGKGGLEFRSVSASYNENSLALRDIDLSIAPGETVAICGRTGSGKSSILLALLRLIKINSGTITVNGIDINRLPLATVRQILFVTIAQDPYFLHETCLRFNLDPSGLLSTQELVQILHQVGLWSHLVLACGPTSTTQDLKTNQGSTTTNRTESTENNNGNFPGEHTPLLTTKTINSPLYNDDEATKILNKPFSSIPTLSGGQAQLLALARGIAQCQAAQTTQFHQTGGGGNMKKIKPIILLDEVTASLDNITEQRVCEIVQEVFVEKGYTVVIVTHRLGEVLAAAARRRQAQTQAQAQAQAQAQVQAQAQGLERDSDTVARTESRIEQGHGSQKGLTVVWMRDGRVEKVETEGK</sequence>
<dbReference type="SMART" id="SM00382">
    <property type="entry name" value="AAA"/>
    <property type="match status" value="2"/>
</dbReference>
<feature type="transmembrane region" description="Helical" evidence="9">
    <location>
        <begin position="954"/>
        <end position="975"/>
    </location>
</feature>
<dbReference type="InterPro" id="IPR011527">
    <property type="entry name" value="ABC1_TM_dom"/>
</dbReference>
<feature type="transmembrane region" description="Helical" evidence="9">
    <location>
        <begin position="1100"/>
        <end position="1123"/>
    </location>
</feature>
<evidence type="ECO:0000259" key="10">
    <source>
        <dbReference type="PROSITE" id="PS50893"/>
    </source>
</evidence>
<feature type="transmembrane region" description="Helical" evidence="9">
    <location>
        <begin position="873"/>
        <end position="894"/>
    </location>
</feature>
<dbReference type="PANTHER" id="PTHR24223">
    <property type="entry name" value="ATP-BINDING CASSETTE SUB-FAMILY C"/>
    <property type="match status" value="1"/>
</dbReference>
<reference evidence="12" key="1">
    <citation type="journal article" date="2023" name="Mol. Phylogenet. Evol.">
        <title>Genome-scale phylogeny and comparative genomics of the fungal order Sordariales.</title>
        <authorList>
            <person name="Hensen N."/>
            <person name="Bonometti L."/>
            <person name="Westerberg I."/>
            <person name="Brannstrom I.O."/>
            <person name="Guillou S."/>
            <person name="Cros-Aarteil S."/>
            <person name="Calhoun S."/>
            <person name="Haridas S."/>
            <person name="Kuo A."/>
            <person name="Mondo S."/>
            <person name="Pangilinan J."/>
            <person name="Riley R."/>
            <person name="LaButti K."/>
            <person name="Andreopoulos B."/>
            <person name="Lipzen A."/>
            <person name="Chen C."/>
            <person name="Yan M."/>
            <person name="Daum C."/>
            <person name="Ng V."/>
            <person name="Clum A."/>
            <person name="Steindorff A."/>
            <person name="Ohm R.A."/>
            <person name="Martin F."/>
            <person name="Silar P."/>
            <person name="Natvig D.O."/>
            <person name="Lalanne C."/>
            <person name="Gautier V."/>
            <person name="Ament-Velasquez S.L."/>
            <person name="Kruys A."/>
            <person name="Hutchinson M.I."/>
            <person name="Powell A.J."/>
            <person name="Barry K."/>
            <person name="Miller A.N."/>
            <person name="Grigoriev I.V."/>
            <person name="Debuchy R."/>
            <person name="Gladieux P."/>
            <person name="Hiltunen Thoren M."/>
            <person name="Johannesson H."/>
        </authorList>
    </citation>
    <scope>NUCLEOTIDE SEQUENCE</scope>
    <source>
        <strain evidence="12">PSN293</strain>
    </source>
</reference>
<name>A0AAN6YDV2_9PEZI</name>
<keyword evidence="5" id="KW-0067">ATP-binding</keyword>
<proteinExistence type="predicted"/>
<organism evidence="12 13">
    <name type="scientific">Rhypophila decipiens</name>
    <dbReference type="NCBI Taxonomy" id="261697"/>
    <lineage>
        <taxon>Eukaryota</taxon>
        <taxon>Fungi</taxon>
        <taxon>Dikarya</taxon>
        <taxon>Ascomycota</taxon>
        <taxon>Pezizomycotina</taxon>
        <taxon>Sordariomycetes</taxon>
        <taxon>Sordariomycetidae</taxon>
        <taxon>Sordariales</taxon>
        <taxon>Naviculisporaceae</taxon>
        <taxon>Rhypophila</taxon>
    </lineage>
</organism>
<evidence type="ECO:0000313" key="13">
    <source>
        <dbReference type="Proteomes" id="UP001301769"/>
    </source>
</evidence>
<evidence type="ECO:0000259" key="11">
    <source>
        <dbReference type="PROSITE" id="PS50929"/>
    </source>
</evidence>
<feature type="transmembrane region" description="Helical" evidence="9">
    <location>
        <begin position="48"/>
        <end position="67"/>
    </location>
</feature>
<feature type="transmembrane region" description="Helical" evidence="9">
    <location>
        <begin position="914"/>
        <end position="942"/>
    </location>
</feature>
<evidence type="ECO:0000256" key="2">
    <source>
        <dbReference type="ARBA" id="ARBA00022448"/>
    </source>
</evidence>
<evidence type="ECO:0000256" key="1">
    <source>
        <dbReference type="ARBA" id="ARBA00004141"/>
    </source>
</evidence>
<feature type="compositionally biased region" description="Basic and acidic residues" evidence="8">
    <location>
        <begin position="1517"/>
        <end position="1533"/>
    </location>
</feature>
<feature type="region of interest" description="Disordered" evidence="8">
    <location>
        <begin position="815"/>
        <end position="850"/>
    </location>
</feature>
<dbReference type="PROSITE" id="PS00211">
    <property type="entry name" value="ABC_TRANSPORTER_1"/>
    <property type="match status" value="2"/>
</dbReference>
<dbReference type="Pfam" id="PF00005">
    <property type="entry name" value="ABC_tran"/>
    <property type="match status" value="2"/>
</dbReference>
<feature type="compositionally biased region" description="Low complexity" evidence="8">
    <location>
        <begin position="1349"/>
        <end position="1365"/>
    </location>
</feature>
<evidence type="ECO:0000256" key="4">
    <source>
        <dbReference type="ARBA" id="ARBA00022741"/>
    </source>
</evidence>
<dbReference type="SUPFAM" id="SSF52540">
    <property type="entry name" value="P-loop containing nucleoside triphosphate hydrolases"/>
    <property type="match status" value="2"/>
</dbReference>
<feature type="domain" description="ABC transmembrane type-1" evidence="11">
    <location>
        <begin position="875"/>
        <end position="1157"/>
    </location>
</feature>
<keyword evidence="2" id="KW-0813">Transport</keyword>
<dbReference type="InterPro" id="IPR017871">
    <property type="entry name" value="ABC_transporter-like_CS"/>
</dbReference>
<dbReference type="InterPro" id="IPR003439">
    <property type="entry name" value="ABC_transporter-like_ATP-bd"/>
</dbReference>
<keyword evidence="7 9" id="KW-0472">Membrane</keyword>
<evidence type="ECO:0000256" key="6">
    <source>
        <dbReference type="ARBA" id="ARBA00022989"/>
    </source>
</evidence>
<dbReference type="CDD" id="cd18580">
    <property type="entry name" value="ABC_6TM_ABCC_D2"/>
    <property type="match status" value="1"/>
</dbReference>
<dbReference type="GO" id="GO:0005524">
    <property type="term" value="F:ATP binding"/>
    <property type="evidence" value="ECO:0007669"/>
    <property type="project" value="UniProtKB-KW"/>
</dbReference>
<evidence type="ECO:0000313" key="12">
    <source>
        <dbReference type="EMBL" id="KAK4216035.1"/>
    </source>
</evidence>
<dbReference type="InterPro" id="IPR050173">
    <property type="entry name" value="ABC_transporter_C-like"/>
</dbReference>
<dbReference type="InterPro" id="IPR003593">
    <property type="entry name" value="AAA+_ATPase"/>
</dbReference>
<protein>
    <submittedName>
        <fullName evidence="12">P-loop containing nucleoside triphosphate hydrolase protein</fullName>
    </submittedName>
</protein>
<feature type="domain" description="ABC transporter" evidence="10">
    <location>
        <begin position="566"/>
        <end position="811"/>
    </location>
</feature>
<dbReference type="Gene3D" id="3.40.50.300">
    <property type="entry name" value="P-loop containing nucleotide triphosphate hydrolases"/>
    <property type="match status" value="2"/>
</dbReference>
<feature type="domain" description="ABC transmembrane type-1" evidence="11">
    <location>
        <begin position="244"/>
        <end position="529"/>
    </location>
</feature>
<comment type="caution">
    <text evidence="12">The sequence shown here is derived from an EMBL/GenBank/DDBJ whole genome shotgun (WGS) entry which is preliminary data.</text>
</comment>
<keyword evidence="13" id="KW-1185">Reference proteome</keyword>
<feature type="transmembrane region" description="Helical" evidence="9">
    <location>
        <begin position="73"/>
        <end position="93"/>
    </location>
</feature>
<evidence type="ECO:0000256" key="8">
    <source>
        <dbReference type="SAM" id="MobiDB-lite"/>
    </source>
</evidence>
<dbReference type="PROSITE" id="PS50929">
    <property type="entry name" value="ABC_TM1F"/>
    <property type="match status" value="2"/>
</dbReference>
<comment type="subcellular location">
    <subcellularLocation>
        <location evidence="1">Membrane</location>
        <topology evidence="1">Multi-pass membrane protein</topology>
    </subcellularLocation>
</comment>
<dbReference type="InterPro" id="IPR044726">
    <property type="entry name" value="ABCC_6TM_D2"/>
</dbReference>
<feature type="transmembrane region" description="Helical" evidence="9">
    <location>
        <begin position="6"/>
        <end position="27"/>
    </location>
</feature>
<feature type="transmembrane region" description="Helical" evidence="9">
    <location>
        <begin position="466"/>
        <end position="491"/>
    </location>
</feature>
<dbReference type="GO" id="GO:0140359">
    <property type="term" value="F:ABC-type transporter activity"/>
    <property type="evidence" value="ECO:0007669"/>
    <property type="project" value="InterPro"/>
</dbReference>
<dbReference type="Pfam" id="PF00664">
    <property type="entry name" value="ABC_membrane"/>
    <property type="match status" value="2"/>
</dbReference>
<feature type="domain" description="ABC transporter" evidence="10">
    <location>
        <begin position="1211"/>
        <end position="1523"/>
    </location>
</feature>
<gene>
    <name evidence="12" type="ORF">QBC37DRAFT_106543</name>
</gene>
<feature type="region of interest" description="Disordered" evidence="8">
    <location>
        <begin position="1340"/>
        <end position="1372"/>
    </location>
</feature>
<keyword evidence="3 9" id="KW-0812">Transmembrane</keyword>
<dbReference type="PANTHER" id="PTHR24223:SF345">
    <property type="entry name" value="ABC MULTIDRUG TRANSPORTER (EUROFUNG)"/>
    <property type="match status" value="1"/>
</dbReference>
<dbReference type="Gene3D" id="1.20.1560.10">
    <property type="entry name" value="ABC transporter type 1, transmembrane domain"/>
    <property type="match status" value="2"/>
</dbReference>
<keyword evidence="12" id="KW-0378">Hydrolase</keyword>
<dbReference type="CDD" id="cd18579">
    <property type="entry name" value="ABC_6TM_ABCC_D1"/>
    <property type="match status" value="1"/>
</dbReference>
<feature type="transmembrane region" description="Helical" evidence="9">
    <location>
        <begin position="1003"/>
        <end position="1031"/>
    </location>
</feature>
<feature type="transmembrane region" description="Helical" evidence="9">
    <location>
        <begin position="247"/>
        <end position="269"/>
    </location>
</feature>
<evidence type="ECO:0000256" key="3">
    <source>
        <dbReference type="ARBA" id="ARBA00022692"/>
    </source>
</evidence>
<accession>A0AAN6YDV2</accession>
<dbReference type="InterPro" id="IPR027417">
    <property type="entry name" value="P-loop_NTPase"/>
</dbReference>
<feature type="transmembrane region" description="Helical" evidence="9">
    <location>
        <begin position="503"/>
        <end position="524"/>
    </location>
</feature>
<dbReference type="Proteomes" id="UP001301769">
    <property type="component" value="Unassembled WGS sequence"/>
</dbReference>
<dbReference type="EMBL" id="MU858073">
    <property type="protein sequence ID" value="KAK4216035.1"/>
    <property type="molecule type" value="Genomic_DNA"/>
</dbReference>
<dbReference type="InterPro" id="IPR044746">
    <property type="entry name" value="ABCC_6TM_D1"/>
</dbReference>
<evidence type="ECO:0000256" key="5">
    <source>
        <dbReference type="ARBA" id="ARBA00022840"/>
    </source>
</evidence>